<dbReference type="Proteomes" id="UP000886101">
    <property type="component" value="Unassembled WGS sequence"/>
</dbReference>
<feature type="domain" description="RING-type" evidence="1">
    <location>
        <begin position="19"/>
        <end position="63"/>
    </location>
</feature>
<sequence length="69" mass="8160">MKKTREKIFRRRKTTAGRCEVCGEEMPLCYRCQKCGYLICQRCMAEGPRKFSCNTVTWVCPNCLNWETL</sequence>
<dbReference type="InterPro" id="IPR001841">
    <property type="entry name" value="Znf_RING"/>
</dbReference>
<dbReference type="AlphaFoldDB" id="A0A7V5NXU8"/>
<proteinExistence type="predicted"/>
<organism evidence="2">
    <name type="scientific">Thermodesulfatator atlanticus</name>
    <dbReference type="NCBI Taxonomy" id="501497"/>
    <lineage>
        <taxon>Bacteria</taxon>
        <taxon>Pseudomonadati</taxon>
        <taxon>Thermodesulfobacteriota</taxon>
        <taxon>Thermodesulfobacteria</taxon>
        <taxon>Thermodesulfobacteriales</taxon>
        <taxon>Thermodesulfatatoraceae</taxon>
        <taxon>Thermodesulfatator</taxon>
    </lineage>
</organism>
<comment type="caution">
    <text evidence="2">The sequence shown here is derived from an EMBL/GenBank/DDBJ whole genome shotgun (WGS) entry which is preliminary data.</text>
</comment>
<gene>
    <name evidence="2" type="ORF">ENJ96_00015</name>
</gene>
<dbReference type="PROSITE" id="PS50089">
    <property type="entry name" value="ZF_RING_2"/>
    <property type="match status" value="1"/>
</dbReference>
<dbReference type="EMBL" id="DROK01000001">
    <property type="protein sequence ID" value="HHI96222.1"/>
    <property type="molecule type" value="Genomic_DNA"/>
</dbReference>
<name>A0A7V5NXU8_9BACT</name>
<protein>
    <recommendedName>
        <fullName evidence="1">RING-type domain-containing protein</fullName>
    </recommendedName>
</protein>
<accession>A0A7V5NXU8</accession>
<dbReference type="SUPFAM" id="SSF57903">
    <property type="entry name" value="FYVE/PHD zinc finger"/>
    <property type="match status" value="1"/>
</dbReference>
<reference evidence="2" key="1">
    <citation type="journal article" date="2020" name="mSystems">
        <title>Genome- and Community-Level Interaction Insights into Carbon Utilization and Element Cycling Functions of Hydrothermarchaeota in Hydrothermal Sediment.</title>
        <authorList>
            <person name="Zhou Z."/>
            <person name="Liu Y."/>
            <person name="Xu W."/>
            <person name="Pan J."/>
            <person name="Luo Z.H."/>
            <person name="Li M."/>
        </authorList>
    </citation>
    <scope>NUCLEOTIDE SEQUENCE [LARGE SCALE GENOMIC DNA]</scope>
    <source>
        <strain evidence="2">HyVt-533</strain>
    </source>
</reference>
<evidence type="ECO:0000259" key="1">
    <source>
        <dbReference type="PROSITE" id="PS50089"/>
    </source>
</evidence>
<evidence type="ECO:0000313" key="2">
    <source>
        <dbReference type="EMBL" id="HHI96222.1"/>
    </source>
</evidence>
<dbReference type="InterPro" id="IPR011011">
    <property type="entry name" value="Znf_FYVE_PHD"/>
</dbReference>